<accession>A0A0S4XNF2</accession>
<feature type="transmembrane region" description="Helical" evidence="1">
    <location>
        <begin position="57"/>
        <end position="75"/>
    </location>
</feature>
<evidence type="ECO:0000313" key="2">
    <source>
        <dbReference type="EMBL" id="CUV65834.1"/>
    </source>
</evidence>
<reference evidence="2" key="1">
    <citation type="submission" date="2015-11" db="EMBL/GenBank/DDBJ databases">
        <authorList>
            <person name="Zhang Y."/>
            <person name="Guo Z."/>
        </authorList>
    </citation>
    <scope>NUCLEOTIDE SEQUENCE</scope>
    <source>
        <strain evidence="2">BN30871</strain>
    </source>
</reference>
<protein>
    <submittedName>
        <fullName evidence="2">Uncharacterized protein</fullName>
    </submittedName>
</protein>
<sequence>MAVQLMNKQLLQMHLLVLRIMILTITMAIIMAQIGIQAIDKVLKMDVIPNKVLTEKIHINTIIIIAIEMVGMLATINVGQIIITTITIIKMVIQMDVGLEDMLGLKKMHINTDITQVIEVAGIKAIVTADIKQIR</sequence>
<keyword evidence="1" id="KW-0812">Transmembrane</keyword>
<keyword evidence="1" id="KW-0472">Membrane</keyword>
<gene>
    <name evidence="2" type="ORF">BN3087_460007</name>
</gene>
<evidence type="ECO:0000256" key="1">
    <source>
        <dbReference type="SAM" id="Phobius"/>
    </source>
</evidence>
<keyword evidence="1" id="KW-1133">Transmembrane helix</keyword>
<dbReference type="EMBL" id="FAXN01000047">
    <property type="protein sequence ID" value="CUV65834.1"/>
    <property type="molecule type" value="Genomic_DNA"/>
</dbReference>
<feature type="transmembrane region" description="Helical" evidence="1">
    <location>
        <begin position="16"/>
        <end position="36"/>
    </location>
</feature>
<name>A0A0S4XNF2_9BACT</name>
<organism evidence="2">
    <name type="scientific">Sulfurovum sp. enrichment culture clone C5</name>
    <dbReference type="NCBI Taxonomy" id="497650"/>
    <lineage>
        <taxon>Bacteria</taxon>
        <taxon>Pseudomonadati</taxon>
        <taxon>Campylobacterota</taxon>
        <taxon>Epsilonproteobacteria</taxon>
        <taxon>Campylobacterales</taxon>
        <taxon>Sulfurovaceae</taxon>
        <taxon>Sulfurovum</taxon>
        <taxon>environmental samples</taxon>
    </lineage>
</organism>
<dbReference type="AlphaFoldDB" id="A0A0S4XNF2"/>
<proteinExistence type="predicted"/>